<name>A0A941D9E8_9MICO</name>
<feature type="compositionally biased region" description="Basic and acidic residues" evidence="1">
    <location>
        <begin position="1"/>
        <end position="46"/>
    </location>
</feature>
<dbReference type="EMBL" id="JAGSNF010000016">
    <property type="protein sequence ID" value="MBR7743921.1"/>
    <property type="molecule type" value="Genomic_DNA"/>
</dbReference>
<dbReference type="RefSeq" id="WP_211603209.1">
    <property type="nucleotide sequence ID" value="NZ_JAGSNF010000016.1"/>
</dbReference>
<gene>
    <name evidence="2" type="ORF">KC207_11525</name>
</gene>
<protein>
    <submittedName>
        <fullName evidence="2">Uncharacterized protein</fullName>
    </submittedName>
</protein>
<reference evidence="2" key="1">
    <citation type="submission" date="2021-04" db="EMBL/GenBank/DDBJ databases">
        <title>Phycicoccus avicenniae sp. nov., a novel endophytic actinomycetes isolated from branch of Avicennia mariana.</title>
        <authorList>
            <person name="Tuo L."/>
        </authorList>
    </citation>
    <scope>NUCLEOTIDE SEQUENCE</scope>
    <source>
        <strain evidence="2">BSK3Z-2</strain>
    </source>
</reference>
<keyword evidence="3" id="KW-1185">Reference proteome</keyword>
<sequence length="102" mass="11325">MTHRTPDPETPEERTRRLADEAQAAAEEREAEKPAREWQEQYDRIADMQAGQMEKAEAMGDRVEESIPPPDPETDESPGVIAKRPPGEAREASTGKRDPGTG</sequence>
<organism evidence="2 3">
    <name type="scientific">Phycicoccus avicenniae</name>
    <dbReference type="NCBI Taxonomy" id="2828860"/>
    <lineage>
        <taxon>Bacteria</taxon>
        <taxon>Bacillati</taxon>
        <taxon>Actinomycetota</taxon>
        <taxon>Actinomycetes</taxon>
        <taxon>Micrococcales</taxon>
        <taxon>Intrasporangiaceae</taxon>
        <taxon>Phycicoccus</taxon>
    </lineage>
</organism>
<feature type="region of interest" description="Disordered" evidence="1">
    <location>
        <begin position="1"/>
        <end position="102"/>
    </location>
</feature>
<dbReference type="AlphaFoldDB" id="A0A941D9E8"/>
<accession>A0A941D9E8</accession>
<evidence type="ECO:0000313" key="2">
    <source>
        <dbReference type="EMBL" id="MBR7743921.1"/>
    </source>
</evidence>
<comment type="caution">
    <text evidence="2">The sequence shown here is derived from an EMBL/GenBank/DDBJ whole genome shotgun (WGS) entry which is preliminary data.</text>
</comment>
<dbReference type="Proteomes" id="UP000677016">
    <property type="component" value="Unassembled WGS sequence"/>
</dbReference>
<feature type="compositionally biased region" description="Basic and acidic residues" evidence="1">
    <location>
        <begin position="54"/>
        <end position="65"/>
    </location>
</feature>
<proteinExistence type="predicted"/>
<evidence type="ECO:0000256" key="1">
    <source>
        <dbReference type="SAM" id="MobiDB-lite"/>
    </source>
</evidence>
<evidence type="ECO:0000313" key="3">
    <source>
        <dbReference type="Proteomes" id="UP000677016"/>
    </source>
</evidence>
<feature type="compositionally biased region" description="Basic and acidic residues" evidence="1">
    <location>
        <begin position="85"/>
        <end position="102"/>
    </location>
</feature>